<evidence type="ECO:0000313" key="3">
    <source>
        <dbReference type="Proteomes" id="UP000294535"/>
    </source>
</evidence>
<keyword evidence="1" id="KW-0812">Transmembrane</keyword>
<protein>
    <submittedName>
        <fullName evidence="2">DNA uptake protein ComE-like DNA-binding protein</fullName>
    </submittedName>
</protein>
<keyword evidence="1" id="KW-0472">Membrane</keyword>
<feature type="transmembrane region" description="Helical" evidence="1">
    <location>
        <begin position="21"/>
        <end position="39"/>
    </location>
</feature>
<dbReference type="RefSeq" id="WP_133551714.1">
    <property type="nucleotide sequence ID" value="NZ_SNYF01000005.1"/>
</dbReference>
<reference evidence="2 3" key="1">
    <citation type="submission" date="2019-03" db="EMBL/GenBank/DDBJ databases">
        <title>Genomic Encyclopedia of Type Strains, Phase III (KMG-III): the genomes of soil and plant-associated and newly described type strains.</title>
        <authorList>
            <person name="Whitman W."/>
        </authorList>
    </citation>
    <scope>NUCLEOTIDE SEQUENCE [LARGE SCALE GENOMIC DNA]</scope>
    <source>
        <strain evidence="2 3">CECT 8446</strain>
    </source>
</reference>
<organism evidence="2 3">
    <name type="scientific">Algoriphagus boseongensis</name>
    <dbReference type="NCBI Taxonomy" id="1442587"/>
    <lineage>
        <taxon>Bacteria</taxon>
        <taxon>Pseudomonadati</taxon>
        <taxon>Bacteroidota</taxon>
        <taxon>Cytophagia</taxon>
        <taxon>Cytophagales</taxon>
        <taxon>Cyclobacteriaceae</taxon>
        <taxon>Algoriphagus</taxon>
    </lineage>
</organism>
<dbReference type="Proteomes" id="UP000294535">
    <property type="component" value="Unassembled WGS sequence"/>
</dbReference>
<dbReference type="GO" id="GO:0003677">
    <property type="term" value="F:DNA binding"/>
    <property type="evidence" value="ECO:0007669"/>
    <property type="project" value="UniProtKB-KW"/>
</dbReference>
<gene>
    <name evidence="2" type="ORF">DFQ04_0154</name>
</gene>
<dbReference type="InterPro" id="IPR051675">
    <property type="entry name" value="Endo/Exo/Phosphatase_dom_1"/>
</dbReference>
<dbReference type="GO" id="GO:0015628">
    <property type="term" value="P:protein secretion by the type II secretion system"/>
    <property type="evidence" value="ECO:0007669"/>
    <property type="project" value="TreeGrafter"/>
</dbReference>
<dbReference type="Gene3D" id="1.10.150.280">
    <property type="entry name" value="AF1531-like domain"/>
    <property type="match status" value="2"/>
</dbReference>
<keyword evidence="3" id="KW-1185">Reference proteome</keyword>
<comment type="caution">
    <text evidence="2">The sequence shown here is derived from an EMBL/GenBank/DDBJ whole genome shotgun (WGS) entry which is preliminary data.</text>
</comment>
<dbReference type="PANTHER" id="PTHR21180">
    <property type="entry name" value="ENDONUCLEASE/EXONUCLEASE/PHOSPHATASE FAMILY DOMAIN-CONTAINING PROTEIN 1"/>
    <property type="match status" value="1"/>
</dbReference>
<dbReference type="EMBL" id="SNYF01000005">
    <property type="protein sequence ID" value="TDQ18355.1"/>
    <property type="molecule type" value="Genomic_DNA"/>
</dbReference>
<evidence type="ECO:0000313" key="2">
    <source>
        <dbReference type="EMBL" id="TDQ18355.1"/>
    </source>
</evidence>
<keyword evidence="2" id="KW-0238">DNA-binding</keyword>
<dbReference type="PANTHER" id="PTHR21180:SF32">
    <property type="entry name" value="ENDONUCLEASE_EXONUCLEASE_PHOSPHATASE FAMILY DOMAIN-CONTAINING PROTEIN 1"/>
    <property type="match status" value="1"/>
</dbReference>
<dbReference type="SUPFAM" id="SSF47781">
    <property type="entry name" value="RuvA domain 2-like"/>
    <property type="match status" value="2"/>
</dbReference>
<dbReference type="OrthoDB" id="981124at2"/>
<name>A0A4R6T9V0_9BACT</name>
<dbReference type="InterPro" id="IPR010994">
    <property type="entry name" value="RuvA_2-like"/>
</dbReference>
<sequence>MSKFYFFLKTYLGFTSKESRGFLLLIPFLVILSLAPPFIRYLKNQEAEVLYQEYQAVLDSLDQAGFTLVSSPLPTFNPADTAKVSKPNAVSERIQKIPFSEADSIVLQIVPGIGPTLAGRIVKTREAMGGFYSQSQLLEIYGLTEETALKVWDYFDFDPKVFIKIPINQVGVEDLAKHPYISYSEAKVIIAFRNQHGPFQTSEDLLKIKIFKKEWVDKISPYLQFD</sequence>
<dbReference type="AlphaFoldDB" id="A0A4R6T9V0"/>
<dbReference type="Pfam" id="PF12836">
    <property type="entry name" value="HHH_3"/>
    <property type="match status" value="2"/>
</dbReference>
<keyword evidence="1" id="KW-1133">Transmembrane helix</keyword>
<dbReference type="GO" id="GO:0015627">
    <property type="term" value="C:type II protein secretion system complex"/>
    <property type="evidence" value="ECO:0007669"/>
    <property type="project" value="TreeGrafter"/>
</dbReference>
<proteinExistence type="predicted"/>
<evidence type="ECO:0000256" key="1">
    <source>
        <dbReference type="SAM" id="Phobius"/>
    </source>
</evidence>
<accession>A0A4R6T9V0</accession>